<name>A0AAU7CQ72_9BACT</name>
<evidence type="ECO:0000256" key="1">
    <source>
        <dbReference type="ARBA" id="ARBA00022679"/>
    </source>
</evidence>
<evidence type="ECO:0000313" key="2">
    <source>
        <dbReference type="EMBL" id="XBH07082.1"/>
    </source>
</evidence>
<dbReference type="CDD" id="cd00683">
    <property type="entry name" value="Trans_IPPS_HH"/>
    <property type="match status" value="1"/>
</dbReference>
<dbReference type="Pfam" id="PF00494">
    <property type="entry name" value="SQS_PSY"/>
    <property type="match status" value="1"/>
</dbReference>
<dbReference type="SUPFAM" id="SSF48576">
    <property type="entry name" value="Terpenoid synthases"/>
    <property type="match status" value="1"/>
</dbReference>
<reference evidence="2" key="1">
    <citation type="submission" date="2024-05" db="EMBL/GenBank/DDBJ databases">
        <title>Planctomycetes of the genus Singulisphaera possess chitinolytic capabilities.</title>
        <authorList>
            <person name="Ivanova A."/>
        </authorList>
    </citation>
    <scope>NUCLEOTIDE SEQUENCE</scope>
    <source>
        <strain evidence="2">Ch08T</strain>
    </source>
</reference>
<dbReference type="SFLD" id="SFLDG01212">
    <property type="entry name" value="Phytoene_synthase_like"/>
    <property type="match status" value="1"/>
</dbReference>
<dbReference type="PROSITE" id="PS01044">
    <property type="entry name" value="SQUALEN_PHYTOEN_SYN_1"/>
    <property type="match status" value="1"/>
</dbReference>
<dbReference type="InterPro" id="IPR008949">
    <property type="entry name" value="Isoprenoid_synthase_dom_sf"/>
</dbReference>
<accession>A0AAU7CQ72</accession>
<dbReference type="EC" id="2.5.1.-" evidence="2"/>
<dbReference type="RefSeq" id="WP_406699928.1">
    <property type="nucleotide sequence ID" value="NZ_CP155447.1"/>
</dbReference>
<dbReference type="InterPro" id="IPR002060">
    <property type="entry name" value="Squ/phyt_synthse"/>
</dbReference>
<dbReference type="Gene3D" id="1.10.600.10">
    <property type="entry name" value="Farnesyl Diphosphate Synthase"/>
    <property type="match status" value="1"/>
</dbReference>
<dbReference type="PANTHER" id="PTHR31480">
    <property type="entry name" value="BIFUNCTIONAL LYCOPENE CYCLASE/PHYTOENE SYNTHASE"/>
    <property type="match status" value="1"/>
</dbReference>
<organism evidence="2">
    <name type="scientific">Singulisphaera sp. Ch08</name>
    <dbReference type="NCBI Taxonomy" id="3120278"/>
    <lineage>
        <taxon>Bacteria</taxon>
        <taxon>Pseudomonadati</taxon>
        <taxon>Planctomycetota</taxon>
        <taxon>Planctomycetia</taxon>
        <taxon>Isosphaerales</taxon>
        <taxon>Isosphaeraceae</taxon>
        <taxon>Singulisphaera</taxon>
    </lineage>
</organism>
<keyword evidence="1 2" id="KW-0808">Transferase</keyword>
<dbReference type="InterPro" id="IPR044843">
    <property type="entry name" value="Trans_IPPS_bact-type"/>
</dbReference>
<proteinExistence type="predicted"/>
<dbReference type="GO" id="GO:0051996">
    <property type="term" value="F:squalene synthase [NAD(P)H] activity"/>
    <property type="evidence" value="ECO:0007669"/>
    <property type="project" value="InterPro"/>
</dbReference>
<dbReference type="GO" id="GO:0004311">
    <property type="term" value="F:geranylgeranyl diphosphate synthase activity"/>
    <property type="evidence" value="ECO:0007669"/>
    <property type="project" value="InterPro"/>
</dbReference>
<dbReference type="InterPro" id="IPR019845">
    <property type="entry name" value="Squalene/phytoene_synthase_CS"/>
</dbReference>
<dbReference type="GO" id="GO:0016117">
    <property type="term" value="P:carotenoid biosynthetic process"/>
    <property type="evidence" value="ECO:0007669"/>
    <property type="project" value="UniProtKB-ARBA"/>
</dbReference>
<dbReference type="EMBL" id="CP155447">
    <property type="protein sequence ID" value="XBH07082.1"/>
    <property type="molecule type" value="Genomic_DNA"/>
</dbReference>
<gene>
    <name evidence="2" type="ORF">V5E97_13880</name>
</gene>
<dbReference type="SFLD" id="SFLDG01018">
    <property type="entry name" value="Squalene/Phytoene_Synthase_Lik"/>
    <property type="match status" value="1"/>
</dbReference>
<sequence length="300" mass="34341">MNDALRASYRFCGTLSRKEAKNFYYSFLVLPAPLRRSMCALYAFLRHTDDLADEPAPAGDQRARLDAWRQSVDRALTGGSANCWPGLPALIDTVERHAIPRRYLDEVINGVEIDLEPRPFATFEELHGYCYQVASVVGLSCIHIWGYESDGGRAEELAESCGVALQLTNIVRDVREDATRGRIYLPEEDLDRFGVRPEDLVADRTNDRLRNLLEFEAQRAYEYYEKAADLDRLIAPVGRPVHRTIVGIYRTLLDEIVRRRYEVMAKRVSLSPWRKAAITIRSFSGRFERPEPSRAEVPRC</sequence>
<dbReference type="AlphaFoldDB" id="A0AAU7CQ72"/>
<dbReference type="SFLD" id="SFLDS00005">
    <property type="entry name" value="Isoprenoid_Synthase_Type_I"/>
    <property type="match status" value="1"/>
</dbReference>
<protein>
    <submittedName>
        <fullName evidence="2">Phytoene/squalene synthase family protein</fullName>
        <ecNumber evidence="2">2.5.1.-</ecNumber>
    </submittedName>
</protein>
<dbReference type="InterPro" id="IPR033904">
    <property type="entry name" value="Trans_IPPS_HH"/>
</dbReference>